<keyword evidence="8" id="KW-1185">Reference proteome</keyword>
<gene>
    <name evidence="7" type="ORF">ACA1_172900</name>
</gene>
<feature type="region of interest" description="Disordered" evidence="5">
    <location>
        <begin position="50"/>
        <end position="83"/>
    </location>
</feature>
<evidence type="ECO:0000256" key="4">
    <source>
        <dbReference type="RuleBase" id="RU003465"/>
    </source>
</evidence>
<keyword evidence="2 4" id="KW-0378">Hydrolase</keyword>
<dbReference type="Pfam" id="PF00481">
    <property type="entry name" value="PP2C"/>
    <property type="match status" value="2"/>
</dbReference>
<dbReference type="PROSITE" id="PS51746">
    <property type="entry name" value="PPM_2"/>
    <property type="match status" value="1"/>
</dbReference>
<organism evidence="7 8">
    <name type="scientific">Acanthamoeba castellanii (strain ATCC 30010 / Neff)</name>
    <dbReference type="NCBI Taxonomy" id="1257118"/>
    <lineage>
        <taxon>Eukaryota</taxon>
        <taxon>Amoebozoa</taxon>
        <taxon>Discosea</taxon>
        <taxon>Longamoebia</taxon>
        <taxon>Centramoebida</taxon>
        <taxon>Acanthamoebidae</taxon>
        <taxon>Acanthamoeba</taxon>
    </lineage>
</organism>
<dbReference type="Gene3D" id="3.60.40.10">
    <property type="entry name" value="PPM-type phosphatase domain"/>
    <property type="match status" value="1"/>
</dbReference>
<dbReference type="PANTHER" id="PTHR47992">
    <property type="entry name" value="PROTEIN PHOSPHATASE"/>
    <property type="match status" value="1"/>
</dbReference>
<sequence length="609" mass="66543">MTDKAGTGWEKMRGSGRIRKAKTRDGYATLSKGDTKGLLAKFEKFASLQDAVAPSPSPSSPSPSSALIAAATKKEESSNGASTDASRLLALSTLLETQPSKRASLVEVDQALSVILFHLQNVVVVPGADNDTGDNESGDILVHDDDAWKIKRQGSPPPFALAQLVYEFLGFREEPDQPNLLLCLRDRNRLTAELLALTVTKLQELQQYFSETLGCLPYLDLQLGGKREKAPASSPSLRFPAAVAEMKGRRRTMEDYVMVWGNFRGRGEEDYFSLFDGHGGSDASLFACENLHFQIWKHMNQKRIADNADPANNTEDIKQILTAAFLETHDLMRRNKELNGKKIKGGTTVVTALIINSLLYVAHVGDSRAVLYAIEEREESWKRRTATNEGVARGALIGRRNAESLAPIGTDNNNDDDGDEGKGSDERGLDEGEEDSGEESREVTLQPKTRKVIAARTMALTTDHKPNDEREKKRIEELGGLVIHSKMDGVPRLNGTIAVSRSLGDLHDPNVDGYMSQEPDINVVDLAEVGQSSEAKAVKSLILVLACDGLWDKLSNEEVGEIVKTQVCAEADLYHTAETLMKTSYDKGSTDNISVMVVDLSSSLSPALN</sequence>
<dbReference type="InterPro" id="IPR001932">
    <property type="entry name" value="PPM-type_phosphatase-like_dom"/>
</dbReference>
<evidence type="ECO:0000313" key="7">
    <source>
        <dbReference type="EMBL" id="ELR24663.1"/>
    </source>
</evidence>
<evidence type="ECO:0000256" key="3">
    <source>
        <dbReference type="ARBA" id="ARBA00022912"/>
    </source>
</evidence>
<comment type="similarity">
    <text evidence="4">Belongs to the PP2C family.</text>
</comment>
<proteinExistence type="inferred from homology"/>
<dbReference type="CDD" id="cd00143">
    <property type="entry name" value="PP2Cc"/>
    <property type="match status" value="1"/>
</dbReference>
<dbReference type="KEGG" id="acan:ACA1_172900"/>
<keyword evidence="1" id="KW-0479">Metal-binding</keyword>
<dbReference type="SUPFAM" id="SSF81606">
    <property type="entry name" value="PP2C-like"/>
    <property type="match status" value="1"/>
</dbReference>
<dbReference type="STRING" id="1257118.L8HJ04"/>
<protein>
    <submittedName>
        <fullName evidence="7">Protein phosphatase 2C domain containing protein</fullName>
    </submittedName>
</protein>
<dbReference type="SMART" id="SM00332">
    <property type="entry name" value="PP2Cc"/>
    <property type="match status" value="1"/>
</dbReference>
<feature type="region of interest" description="Disordered" evidence="5">
    <location>
        <begin position="1"/>
        <end position="31"/>
    </location>
</feature>
<evidence type="ECO:0000259" key="6">
    <source>
        <dbReference type="PROSITE" id="PS51746"/>
    </source>
</evidence>
<evidence type="ECO:0000256" key="2">
    <source>
        <dbReference type="ARBA" id="ARBA00022801"/>
    </source>
</evidence>
<feature type="region of interest" description="Disordered" evidence="5">
    <location>
        <begin position="402"/>
        <end position="448"/>
    </location>
</feature>
<dbReference type="AlphaFoldDB" id="L8HJ04"/>
<dbReference type="GO" id="GO:0046872">
    <property type="term" value="F:metal ion binding"/>
    <property type="evidence" value="ECO:0007669"/>
    <property type="project" value="UniProtKB-KW"/>
</dbReference>
<dbReference type="InterPro" id="IPR036457">
    <property type="entry name" value="PPM-type-like_dom_sf"/>
</dbReference>
<name>L8HJ04_ACACF</name>
<keyword evidence="3 4" id="KW-0904">Protein phosphatase</keyword>
<evidence type="ECO:0000256" key="1">
    <source>
        <dbReference type="ARBA" id="ARBA00022723"/>
    </source>
</evidence>
<evidence type="ECO:0000313" key="8">
    <source>
        <dbReference type="Proteomes" id="UP000011083"/>
    </source>
</evidence>
<dbReference type="RefSeq" id="XP_004356563.1">
    <property type="nucleotide sequence ID" value="XM_004356510.1"/>
</dbReference>
<dbReference type="GO" id="GO:0004722">
    <property type="term" value="F:protein serine/threonine phosphatase activity"/>
    <property type="evidence" value="ECO:0007669"/>
    <property type="project" value="InterPro"/>
</dbReference>
<dbReference type="Proteomes" id="UP000011083">
    <property type="component" value="Unassembled WGS sequence"/>
</dbReference>
<dbReference type="OrthoDB" id="10264738at2759"/>
<reference evidence="7 8" key="1">
    <citation type="journal article" date="2013" name="Genome Biol.">
        <title>Genome of Acanthamoeba castellanii highlights extensive lateral gene transfer and early evolution of tyrosine kinase signaling.</title>
        <authorList>
            <person name="Clarke M."/>
            <person name="Lohan A.J."/>
            <person name="Liu B."/>
            <person name="Lagkouvardos I."/>
            <person name="Roy S."/>
            <person name="Zafar N."/>
            <person name="Bertelli C."/>
            <person name="Schilde C."/>
            <person name="Kianianmomeni A."/>
            <person name="Burglin T.R."/>
            <person name="Frech C."/>
            <person name="Turcotte B."/>
            <person name="Kopec K.O."/>
            <person name="Synnott J.M."/>
            <person name="Choo C."/>
            <person name="Paponov I."/>
            <person name="Finkler A."/>
            <person name="Soon Heng Tan C."/>
            <person name="Hutchins A.P."/>
            <person name="Weinmeier T."/>
            <person name="Rattei T."/>
            <person name="Chu J.S."/>
            <person name="Gimenez G."/>
            <person name="Irimia M."/>
            <person name="Rigden D.J."/>
            <person name="Fitzpatrick D.A."/>
            <person name="Lorenzo-Morales J."/>
            <person name="Bateman A."/>
            <person name="Chiu C.H."/>
            <person name="Tang P."/>
            <person name="Hegemann P."/>
            <person name="Fromm H."/>
            <person name="Raoult D."/>
            <person name="Greub G."/>
            <person name="Miranda-Saavedra D."/>
            <person name="Chen N."/>
            <person name="Nash P."/>
            <person name="Ginger M.L."/>
            <person name="Horn M."/>
            <person name="Schaap P."/>
            <person name="Caler L."/>
            <person name="Loftus B."/>
        </authorList>
    </citation>
    <scope>NUCLEOTIDE SEQUENCE [LARGE SCALE GENOMIC DNA]</scope>
    <source>
        <strain evidence="7 8">Neff</strain>
    </source>
</reference>
<accession>L8HJ04</accession>
<dbReference type="InterPro" id="IPR000222">
    <property type="entry name" value="PP2C_BS"/>
</dbReference>
<dbReference type="EMBL" id="KB007811">
    <property type="protein sequence ID" value="ELR24663.1"/>
    <property type="molecule type" value="Genomic_DNA"/>
</dbReference>
<dbReference type="GeneID" id="14925687"/>
<dbReference type="VEuPathDB" id="AmoebaDB:ACA1_172900"/>
<feature type="domain" description="PPM-type phosphatase" evidence="6">
    <location>
        <begin position="240"/>
        <end position="600"/>
    </location>
</feature>
<dbReference type="InterPro" id="IPR015655">
    <property type="entry name" value="PP2C"/>
</dbReference>
<feature type="compositionally biased region" description="Basic and acidic residues" evidence="5">
    <location>
        <begin position="420"/>
        <end position="430"/>
    </location>
</feature>
<evidence type="ECO:0000256" key="5">
    <source>
        <dbReference type="SAM" id="MobiDB-lite"/>
    </source>
</evidence>
<dbReference type="PROSITE" id="PS01032">
    <property type="entry name" value="PPM_1"/>
    <property type="match status" value="1"/>
</dbReference>